<organism evidence="1 2">
    <name type="scientific">Phlebia brevispora</name>
    <dbReference type="NCBI Taxonomy" id="194682"/>
    <lineage>
        <taxon>Eukaryota</taxon>
        <taxon>Fungi</taxon>
        <taxon>Dikarya</taxon>
        <taxon>Basidiomycota</taxon>
        <taxon>Agaricomycotina</taxon>
        <taxon>Agaricomycetes</taxon>
        <taxon>Polyporales</taxon>
        <taxon>Meruliaceae</taxon>
        <taxon>Phlebia</taxon>
    </lineage>
</organism>
<sequence>MAVNQVSLANLMQSAEARRSQIAALCFLVWDIVITMDDEVTHIWLTPFQPLKLLYLFTRYYSASVLITLNARNLSCQEWVAFEAISAILLEIAVEIILMLRIYAMYAASRKLLRCLIPSFVAQVLIMIASLAVSLPRVMSTPLCIATTFPIEIIAYTISSIIFESFLFGLTVYKFFAARREGWGKKSLLTVLVRDSVWAFAVVLIAMISNTLFFTLAPATLAALGFPFLLAILGTLGPRLVLNVRIQHARNSVTDDESVDLSLPASIYSPVNTSDIDLPSHTDSSRRSRISRPSWLRFSS</sequence>
<evidence type="ECO:0000313" key="2">
    <source>
        <dbReference type="Proteomes" id="UP001148662"/>
    </source>
</evidence>
<dbReference type="Proteomes" id="UP001148662">
    <property type="component" value="Unassembled WGS sequence"/>
</dbReference>
<comment type="caution">
    <text evidence="1">The sequence shown here is derived from an EMBL/GenBank/DDBJ whole genome shotgun (WGS) entry which is preliminary data.</text>
</comment>
<keyword evidence="2" id="KW-1185">Reference proteome</keyword>
<accession>A0ACC1S3J7</accession>
<gene>
    <name evidence="1" type="ORF">NM688_g7600</name>
</gene>
<reference evidence="1" key="1">
    <citation type="submission" date="2022-07" db="EMBL/GenBank/DDBJ databases">
        <title>Genome Sequence of Phlebia brevispora.</title>
        <authorList>
            <person name="Buettner E."/>
        </authorList>
    </citation>
    <scope>NUCLEOTIDE SEQUENCE</scope>
    <source>
        <strain evidence="1">MPL23</strain>
    </source>
</reference>
<proteinExistence type="predicted"/>
<name>A0ACC1S3J7_9APHY</name>
<evidence type="ECO:0000313" key="1">
    <source>
        <dbReference type="EMBL" id="KAJ3531248.1"/>
    </source>
</evidence>
<dbReference type="EMBL" id="JANHOG010001816">
    <property type="protein sequence ID" value="KAJ3531248.1"/>
    <property type="molecule type" value="Genomic_DNA"/>
</dbReference>
<protein>
    <submittedName>
        <fullName evidence="1">Uncharacterized protein</fullName>
    </submittedName>
</protein>